<feature type="region of interest" description="Disordered" evidence="21">
    <location>
        <begin position="1687"/>
        <end position="1728"/>
    </location>
</feature>
<evidence type="ECO:0000313" key="27">
    <source>
        <dbReference type="Proteomes" id="UP000696485"/>
    </source>
</evidence>
<keyword evidence="27" id="KW-1185">Reference proteome</keyword>
<feature type="compositionally biased region" description="Basic and acidic residues" evidence="21">
    <location>
        <begin position="155"/>
        <end position="173"/>
    </location>
</feature>
<evidence type="ECO:0000256" key="4">
    <source>
        <dbReference type="ARBA" id="ARBA00022705"/>
    </source>
</evidence>
<dbReference type="PANTHER" id="PTHR10887:SF433">
    <property type="entry name" value="DNA REPLICATION ATP-DEPENDENT HELICASE_NUCLEASE DNA2"/>
    <property type="match status" value="1"/>
</dbReference>
<comment type="similarity">
    <text evidence="2 20">Belongs to the DNA2/NAM7 helicase family.</text>
</comment>
<evidence type="ECO:0000256" key="10">
    <source>
        <dbReference type="ARBA" id="ARBA00022801"/>
    </source>
</evidence>
<comment type="subcellular location">
    <subcellularLocation>
        <location evidence="20">Nucleus</location>
    </subcellularLocation>
    <subcellularLocation>
        <location evidence="20">Chromosome</location>
    </subcellularLocation>
</comment>
<feature type="compositionally biased region" description="Low complexity" evidence="21">
    <location>
        <begin position="67"/>
        <end position="82"/>
    </location>
</feature>
<evidence type="ECO:0000256" key="5">
    <source>
        <dbReference type="ARBA" id="ARBA00022722"/>
    </source>
</evidence>
<feature type="domain" description="DNA2/NAM7 helicase-like C-terminal" evidence="25">
    <location>
        <begin position="1409"/>
        <end position="1634"/>
    </location>
</feature>
<dbReference type="EC" id="3.1.-.-" evidence="20"/>
<evidence type="ECO:0000256" key="2">
    <source>
        <dbReference type="ARBA" id="ARBA00007913"/>
    </source>
</evidence>
<evidence type="ECO:0000259" key="25">
    <source>
        <dbReference type="Pfam" id="PF13087"/>
    </source>
</evidence>
<dbReference type="Pfam" id="PF08696">
    <property type="entry name" value="Dna2"/>
    <property type="match status" value="1"/>
</dbReference>
<dbReference type="PANTHER" id="PTHR10887">
    <property type="entry name" value="DNA2/NAM7 HELICASE FAMILY"/>
    <property type="match status" value="1"/>
</dbReference>
<proteinExistence type="inferred from homology"/>
<evidence type="ECO:0000256" key="18">
    <source>
        <dbReference type="ARBA" id="ARBA00023268"/>
    </source>
</evidence>
<evidence type="ECO:0000259" key="23">
    <source>
        <dbReference type="Pfam" id="PF08696"/>
    </source>
</evidence>
<evidence type="ECO:0000256" key="13">
    <source>
        <dbReference type="ARBA" id="ARBA00023004"/>
    </source>
</evidence>
<feature type="compositionally biased region" description="Polar residues" evidence="21">
    <location>
        <begin position="29"/>
        <end position="39"/>
    </location>
</feature>
<dbReference type="InterPro" id="IPR047187">
    <property type="entry name" value="SF1_C_Upf1"/>
</dbReference>
<keyword evidence="6 20" id="KW-0479">Metal-binding</keyword>
<dbReference type="SUPFAM" id="SSF52540">
    <property type="entry name" value="P-loop containing nucleoside triphosphate hydrolases"/>
    <property type="match status" value="1"/>
</dbReference>
<feature type="compositionally biased region" description="Polar residues" evidence="21">
    <location>
        <begin position="524"/>
        <end position="534"/>
    </location>
</feature>
<dbReference type="InterPro" id="IPR011604">
    <property type="entry name" value="PDDEXK-like_dom_sf"/>
</dbReference>
<feature type="domain" description="DNA2/NAM7 helicase helicase" evidence="24">
    <location>
        <begin position="1233"/>
        <end position="1318"/>
    </location>
</feature>
<evidence type="ECO:0000256" key="14">
    <source>
        <dbReference type="ARBA" id="ARBA00023014"/>
    </source>
</evidence>
<dbReference type="InterPro" id="IPR041677">
    <property type="entry name" value="DNA2/NAM7_AAA_11"/>
</dbReference>
<keyword evidence="15 20" id="KW-0238">DNA-binding</keyword>
<dbReference type="Gene3D" id="3.40.50.300">
    <property type="entry name" value="P-loop containing nucleotide triphosphate hydrolases"/>
    <property type="match status" value="3"/>
</dbReference>
<feature type="compositionally biased region" description="Low complexity" evidence="21">
    <location>
        <begin position="110"/>
        <end position="126"/>
    </location>
</feature>
<feature type="compositionally biased region" description="Low complexity" evidence="21">
    <location>
        <begin position="181"/>
        <end position="192"/>
    </location>
</feature>
<keyword evidence="7 20" id="KW-0547">Nucleotide-binding</keyword>
<dbReference type="InterPro" id="IPR026851">
    <property type="entry name" value="Dna2/JHS1_DEXXQ-box"/>
</dbReference>
<evidence type="ECO:0000256" key="20">
    <source>
        <dbReference type="RuleBase" id="RU367041"/>
    </source>
</evidence>
<dbReference type="Pfam" id="PF13086">
    <property type="entry name" value="AAA_11"/>
    <property type="match status" value="2"/>
</dbReference>
<dbReference type="CDD" id="cd18041">
    <property type="entry name" value="DEXXQc_DNA2"/>
    <property type="match status" value="1"/>
</dbReference>
<feature type="region of interest" description="Disordered" evidence="21">
    <location>
        <begin position="317"/>
        <end position="377"/>
    </location>
</feature>
<comment type="function">
    <text evidence="20">Key enzyme involved in DNA replication and DNA repair. Involved in Okazaki fragments processing by cleaving long flaps that escape FEN1: flaps that are longer than 27 nucleotides are coated by replication protein A complex (RPA), leading to recruit DNA2 which cleaves the flap until it is too short to bind RPA and becomes a substrate for FEN1. Also involved in 5'-end resection of DNA during double-strand break (DSB) repair by mediating the cleavage of 5'-ssDNA.</text>
</comment>
<gene>
    <name evidence="26" type="primary">DNA2_1</name>
    <name evidence="26" type="ORF">BG006_004727</name>
</gene>
<dbReference type="GO" id="GO:0051539">
    <property type="term" value="F:4 iron, 4 sulfur cluster binding"/>
    <property type="evidence" value="ECO:0007669"/>
    <property type="project" value="UniProtKB-UniRule"/>
</dbReference>
<keyword evidence="13 20" id="KW-0408">Iron</keyword>
<keyword evidence="9 20" id="KW-0227">DNA damage</keyword>
<dbReference type="GO" id="GO:0005694">
    <property type="term" value="C:chromosome"/>
    <property type="evidence" value="ECO:0007669"/>
    <property type="project" value="UniProtKB-SubCell"/>
</dbReference>
<keyword evidence="12 20" id="KW-0067">ATP-binding</keyword>
<evidence type="ECO:0000256" key="1">
    <source>
        <dbReference type="ARBA" id="ARBA00001966"/>
    </source>
</evidence>
<evidence type="ECO:0000256" key="21">
    <source>
        <dbReference type="SAM" id="MobiDB-lite"/>
    </source>
</evidence>
<keyword evidence="16 20" id="KW-0234">DNA repair</keyword>
<feature type="compositionally biased region" description="Polar residues" evidence="21">
    <location>
        <begin position="198"/>
        <end position="231"/>
    </location>
</feature>
<comment type="caution">
    <text evidence="26">The sequence shown here is derived from an EMBL/GenBank/DDBJ whole genome shotgun (WGS) entry which is preliminary data.</text>
</comment>
<evidence type="ECO:0000256" key="12">
    <source>
        <dbReference type="ARBA" id="ARBA00022840"/>
    </source>
</evidence>
<comment type="cofactor">
    <cofactor evidence="1">
        <name>[4Fe-4S] cluster</name>
        <dbReference type="ChEBI" id="CHEBI:49883"/>
    </cofactor>
</comment>
<keyword evidence="3 20" id="KW-0004">4Fe-4S</keyword>
<sequence>MSTSKKPMKRSVSSASLFSKGHKQPEVSKLSQTPINSFFTKAPKPVEPKSAVPESTGISVAPKIPVTGALATSTSTSSGGSTKISLRPKPRLKTIIIDDDDDVEEKCRENQQQADNSGANNNNTNDYFQDPSAQRKSAALNMSPPGSPITTKLLLIEEKTITKSPTDEPHTTKQEIVPDQTTVTSTTSTNNTDKPKKLTSQNSPQKVTPQRATSQNVTPQKPTPSSNTFRTPTEKLRRKAATFESLGLSPEDSVFWVKTPPMEAFKKLASLNAGRSHEEEIASIVGRLYQNSSAGSALQSMECGPKDRIRNMLDTLRGSNSTLENQDDEEYDDPDKSEHHPSPTRNIASRQHLMMGNRKEPELPNSAAQTVPRKRGRNNRSALLQLARGKSTNQAPAMTHPRADVLRMIEQLKTNMEENTVNRRASSDGRPVAKRIQLDQVETPSDAPRACLTRVQSQPLIRPRSLIKTPTKSVQVQQVALNASPDDFGSFLDFEIGEEDLEELTQLEMSATMSTASSNLSTISCPLSSRSSTAEAPFPRSGMPGDGSEASHIPNPHQSSAFTHDQPYDDDDLDDVADFFKDDFDMEDETPPKVVIDNAKYKRYRVESVQKDATDSRWPGLCMVINGQEDGTENKTTIYLRESWISTSLSTDDIFHTVGALVYPTGERVIDNTNGFIVVKPDNLISTTILADSFNCIRKSIVESRIIKPYDLTLPLIHGNVLHELFQQCLRSNDFSTRTMESRIDCLVEDHLKELCLINESVDVARNALREQIPNCQIWARRFLRPTPANDAVVTEHLGQNIDSRCLSINKILDIEENIWSPTFGLKGKIDATVQVMLRGGQNDGATLTVPLELKTGKKSKVMSHRAQTMLYTLLMTDRYDVDVRWGLLFYMKTGEFIRVSALRDEIRTIMIHRNKLALYEEQKQVFPPVLKDEQTCKRCFSSTTCMVVHKLLEGGSTESASIGPLFDEITEHLNKNHAEFLSKWNNLLTLEHGDISKFRTQIWSMTSSTRQASGNCFSYMVLTETLSEDSLLGAHDVSTSGPFGRHRYRFKSSSQPTQSQIQNPSPSHNSQTLSQSFSGGHTLLGSSISVGDPIVVSSENQQYALAVGYVLDLSLTEVTVGLDRPLLGPPLRLSGFDSTHNQTYRGIYDLSGPAPIASSQMDYQHHLNKNSVMFRIDKDEMAAGLARTRNNLVQLFQAEENDGDCRRRRLIVDLEAPEFDRSAQSCLEDADLNSDQRTAVETVLAANDYALILGMPGTGKTTTIAQIIHTLVARGKSVLLTSYTHSAVDNVLLKLHADIDIIRIGSKSKVHRDIQRFVPDFSQPPLNTVEAVDNFYAKCQVVGTTCLGIGDAIFAKKRFDYCIVDEASQITLPVCLGPIRHATVFVLVGDHNQLPPLVKNQEARESGYEISLFRMLSEQHPQAIASLAHQYRMNKHIMLLSNTLVYENRLRCANEQVANKTLDIPSMDTLRMHCHDTHSSGKISEDHHCPVQDGNTCWLEQVADPERSVVFMDTDDVPAREIHVGNTVRNPTEALFVRQLTEALISGGIAEDDIGIISVYRAQLKVLTRLFRHRPLLDIHTVDRYQGKDKDCVIVSLVRSNNDQEVGELLKDWRRINVAFTRAKKKLVVFGSRQTLQGSPIFEKFLSLMNQQDWILKLPPSAHHYHPGLSHSGPLTRAIPSRHGRALSVVGEGESGEEEEQSDKENGRLDPVVNEKKAPQPRKASKVMRAKDEVILKGLPVMKNIYDGL</sequence>
<evidence type="ECO:0000256" key="9">
    <source>
        <dbReference type="ARBA" id="ARBA00022763"/>
    </source>
</evidence>
<feature type="compositionally biased region" description="Polar residues" evidence="21">
    <location>
        <begin position="1"/>
        <end position="17"/>
    </location>
</feature>
<evidence type="ECO:0000259" key="22">
    <source>
        <dbReference type="Pfam" id="PF01930"/>
    </source>
</evidence>
<dbReference type="GO" id="GO:0003677">
    <property type="term" value="F:DNA binding"/>
    <property type="evidence" value="ECO:0007669"/>
    <property type="project" value="UniProtKB-UniRule"/>
</dbReference>
<dbReference type="GO" id="GO:0033567">
    <property type="term" value="P:DNA replication, Okazaki fragment processing"/>
    <property type="evidence" value="ECO:0007669"/>
    <property type="project" value="UniProtKB-UniRule"/>
</dbReference>
<evidence type="ECO:0000256" key="16">
    <source>
        <dbReference type="ARBA" id="ARBA00023204"/>
    </source>
</evidence>
<dbReference type="Gene3D" id="3.90.320.10">
    <property type="match status" value="1"/>
</dbReference>
<evidence type="ECO:0000256" key="7">
    <source>
        <dbReference type="ARBA" id="ARBA00022741"/>
    </source>
</evidence>
<dbReference type="InterPro" id="IPR014808">
    <property type="entry name" value="DNA_replication_fac_Dna2_N"/>
</dbReference>
<evidence type="ECO:0000256" key="17">
    <source>
        <dbReference type="ARBA" id="ARBA00023242"/>
    </source>
</evidence>
<keyword evidence="4 20" id="KW-0235">DNA replication</keyword>
<evidence type="ECO:0000256" key="11">
    <source>
        <dbReference type="ARBA" id="ARBA00022806"/>
    </source>
</evidence>
<feature type="domain" description="DNA replication factor Dna2 N-terminal" evidence="23">
    <location>
        <begin position="630"/>
        <end position="836"/>
    </location>
</feature>
<dbReference type="GO" id="GO:0071932">
    <property type="term" value="P:replication fork reversal"/>
    <property type="evidence" value="ECO:0007669"/>
    <property type="project" value="TreeGrafter"/>
</dbReference>
<feature type="compositionally biased region" description="Basic and acidic residues" evidence="21">
    <location>
        <begin position="1704"/>
        <end position="1719"/>
    </location>
</feature>
<keyword evidence="14 20" id="KW-0411">Iron-sulfur</keyword>
<dbReference type="GO" id="GO:0017108">
    <property type="term" value="F:5'-flap endonuclease activity"/>
    <property type="evidence" value="ECO:0007669"/>
    <property type="project" value="UniProtKB-UniRule"/>
</dbReference>
<keyword evidence="18 20" id="KW-0511">Multifunctional enzyme</keyword>
<dbReference type="GO" id="GO:0046872">
    <property type="term" value="F:metal ion binding"/>
    <property type="evidence" value="ECO:0007669"/>
    <property type="project" value="UniProtKB-UniRule"/>
</dbReference>
<evidence type="ECO:0000256" key="8">
    <source>
        <dbReference type="ARBA" id="ARBA00022759"/>
    </source>
</evidence>
<dbReference type="GO" id="GO:0006281">
    <property type="term" value="P:DNA repair"/>
    <property type="evidence" value="ECO:0007669"/>
    <property type="project" value="UniProtKB-KW"/>
</dbReference>
<evidence type="ECO:0000256" key="15">
    <source>
        <dbReference type="ARBA" id="ARBA00023125"/>
    </source>
</evidence>
<feature type="domain" description="DNA2/NAM7 helicase helicase" evidence="24">
    <location>
        <begin position="1333"/>
        <end position="1401"/>
    </location>
</feature>
<feature type="region of interest" description="Disordered" evidence="21">
    <location>
        <begin position="1"/>
        <end position="237"/>
    </location>
</feature>
<dbReference type="Proteomes" id="UP000696485">
    <property type="component" value="Unassembled WGS sequence"/>
</dbReference>
<evidence type="ECO:0000259" key="24">
    <source>
        <dbReference type="Pfam" id="PF13086"/>
    </source>
</evidence>
<feature type="region of interest" description="Disordered" evidence="21">
    <location>
        <begin position="524"/>
        <end position="568"/>
    </location>
</feature>
<dbReference type="GO" id="GO:0005634">
    <property type="term" value="C:nucleus"/>
    <property type="evidence" value="ECO:0007669"/>
    <property type="project" value="UniProtKB-SubCell"/>
</dbReference>
<evidence type="ECO:0000256" key="6">
    <source>
        <dbReference type="ARBA" id="ARBA00022723"/>
    </source>
</evidence>
<evidence type="ECO:0000313" key="26">
    <source>
        <dbReference type="EMBL" id="KAF9332411.1"/>
    </source>
</evidence>
<keyword evidence="5 20" id="KW-0540">Nuclease</keyword>
<dbReference type="EMBL" id="JAAAUY010000262">
    <property type="protein sequence ID" value="KAF9332411.1"/>
    <property type="molecule type" value="Genomic_DNA"/>
</dbReference>
<dbReference type="CDD" id="cd22318">
    <property type="entry name" value="DNA2_N-like"/>
    <property type="match status" value="1"/>
</dbReference>
<keyword evidence="20" id="KW-0158">Chromosome</keyword>
<keyword evidence="11 20" id="KW-0347">Helicase</keyword>
<protein>
    <recommendedName>
        <fullName evidence="20">DNA replication ATP-dependent helicase/nuclease</fullName>
        <ecNumber evidence="20">3.1.-.-</ecNumber>
        <ecNumber evidence="20">3.6.4.12</ecNumber>
    </recommendedName>
</protein>
<organism evidence="26 27">
    <name type="scientific">Podila minutissima</name>
    <dbReference type="NCBI Taxonomy" id="64525"/>
    <lineage>
        <taxon>Eukaryota</taxon>
        <taxon>Fungi</taxon>
        <taxon>Fungi incertae sedis</taxon>
        <taxon>Mucoromycota</taxon>
        <taxon>Mortierellomycotina</taxon>
        <taxon>Mortierellomycetes</taxon>
        <taxon>Mortierellales</taxon>
        <taxon>Mortierellaceae</taxon>
        <taxon>Podila</taxon>
    </lineage>
</organism>
<name>A0A9P5VML4_9FUNG</name>
<keyword evidence="10 20" id="KW-0378">Hydrolase</keyword>
<dbReference type="FunFam" id="3.40.50.300:FF:000789">
    <property type="entry name" value="DNA replication ATP-dependent helicase/nuclease DNA2"/>
    <property type="match status" value="1"/>
</dbReference>
<dbReference type="EC" id="3.6.4.12" evidence="20"/>
<evidence type="ECO:0000256" key="3">
    <source>
        <dbReference type="ARBA" id="ARBA00022485"/>
    </source>
</evidence>
<feature type="compositionally biased region" description="Polar residues" evidence="21">
    <location>
        <begin position="1052"/>
        <end position="1077"/>
    </location>
</feature>
<dbReference type="InterPro" id="IPR027417">
    <property type="entry name" value="P-loop_NTPase"/>
</dbReference>
<reference evidence="26" key="1">
    <citation type="journal article" date="2020" name="Fungal Divers.">
        <title>Resolving the Mortierellaceae phylogeny through synthesis of multi-gene phylogenetics and phylogenomics.</title>
        <authorList>
            <person name="Vandepol N."/>
            <person name="Liber J."/>
            <person name="Desiro A."/>
            <person name="Na H."/>
            <person name="Kennedy M."/>
            <person name="Barry K."/>
            <person name="Grigoriev I.V."/>
            <person name="Miller A.N."/>
            <person name="O'Donnell K."/>
            <person name="Stajich J.E."/>
            <person name="Bonito G."/>
        </authorList>
    </citation>
    <scope>NUCLEOTIDE SEQUENCE</scope>
    <source>
        <strain evidence="26">NVP1</strain>
    </source>
</reference>
<keyword evidence="8" id="KW-0255">Endonuclease</keyword>
<dbReference type="Pfam" id="PF13087">
    <property type="entry name" value="AAA_12"/>
    <property type="match status" value="1"/>
</dbReference>
<dbReference type="CDD" id="cd18808">
    <property type="entry name" value="SF1_C_Upf1"/>
    <property type="match status" value="1"/>
</dbReference>
<dbReference type="FunFam" id="3.40.50.300:FF:001170">
    <property type="entry name" value="DNA replication helicase Dna2"/>
    <property type="match status" value="1"/>
</dbReference>
<dbReference type="InterPro" id="IPR045055">
    <property type="entry name" value="DNA2/NAM7-like"/>
</dbReference>
<feature type="region of interest" description="Disordered" evidence="21">
    <location>
        <begin position="1046"/>
        <end position="1077"/>
    </location>
</feature>
<dbReference type="GO" id="GO:0017116">
    <property type="term" value="F:single-stranded DNA helicase activity"/>
    <property type="evidence" value="ECO:0007669"/>
    <property type="project" value="UniProtKB-UniRule"/>
</dbReference>
<dbReference type="Pfam" id="PF01930">
    <property type="entry name" value="Cas_Cas4"/>
    <property type="match status" value="1"/>
</dbReference>
<dbReference type="InterPro" id="IPR041679">
    <property type="entry name" value="DNA2/NAM7-like_C"/>
</dbReference>
<keyword evidence="17 20" id="KW-0539">Nucleus</keyword>
<accession>A0A9P5VML4</accession>
<evidence type="ECO:0000256" key="19">
    <source>
        <dbReference type="ARBA" id="ARBA00047995"/>
    </source>
</evidence>
<feature type="domain" description="DUF83" evidence="22">
    <location>
        <begin position="848"/>
        <end position="947"/>
    </location>
</feature>
<comment type="catalytic activity">
    <reaction evidence="19 20">
        <text>ATP + H2O = ADP + phosphate + H(+)</text>
        <dbReference type="Rhea" id="RHEA:13065"/>
        <dbReference type="ChEBI" id="CHEBI:15377"/>
        <dbReference type="ChEBI" id="CHEBI:15378"/>
        <dbReference type="ChEBI" id="CHEBI:30616"/>
        <dbReference type="ChEBI" id="CHEBI:43474"/>
        <dbReference type="ChEBI" id="CHEBI:456216"/>
        <dbReference type="EC" id="3.6.4.12"/>
    </reaction>
</comment>
<dbReference type="GO" id="GO:0005524">
    <property type="term" value="F:ATP binding"/>
    <property type="evidence" value="ECO:0007669"/>
    <property type="project" value="UniProtKB-UniRule"/>
</dbReference>
<dbReference type="GO" id="GO:0005737">
    <property type="term" value="C:cytoplasm"/>
    <property type="evidence" value="ECO:0007669"/>
    <property type="project" value="TreeGrafter"/>
</dbReference>
<dbReference type="InterPro" id="IPR022765">
    <property type="entry name" value="Dna2/Cas4_DUF83"/>
</dbReference>